<evidence type="ECO:0000313" key="3">
    <source>
        <dbReference type="Proteomes" id="UP000593571"/>
    </source>
</evidence>
<reference evidence="2 3" key="1">
    <citation type="journal article" date="2020" name="Nature">
        <title>Six reference-quality genomes reveal evolution of bat adaptations.</title>
        <authorList>
            <person name="Jebb D."/>
            <person name="Huang Z."/>
            <person name="Pippel M."/>
            <person name="Hughes G.M."/>
            <person name="Lavrichenko K."/>
            <person name="Devanna P."/>
            <person name="Winkler S."/>
            <person name="Jermiin L.S."/>
            <person name="Skirmuntt E.C."/>
            <person name="Katzourakis A."/>
            <person name="Burkitt-Gray L."/>
            <person name="Ray D.A."/>
            <person name="Sullivan K.A.M."/>
            <person name="Roscito J.G."/>
            <person name="Kirilenko B.M."/>
            <person name="Davalos L.M."/>
            <person name="Corthals A.P."/>
            <person name="Power M.L."/>
            <person name="Jones G."/>
            <person name="Ransome R.D."/>
            <person name="Dechmann D.K.N."/>
            <person name="Locatelli A.G."/>
            <person name="Puechmaille S.J."/>
            <person name="Fedrigo O."/>
            <person name="Jarvis E.D."/>
            <person name="Hiller M."/>
            <person name="Vernes S.C."/>
            <person name="Myers E.W."/>
            <person name="Teeling E.C."/>
        </authorList>
    </citation>
    <scope>NUCLEOTIDE SEQUENCE [LARGE SCALE GENOMIC DNA]</scope>
    <source>
        <strain evidence="2">MRouAeg1</strain>
        <tissue evidence="2">Muscle</tissue>
    </source>
</reference>
<gene>
    <name evidence="2" type="ORF">HJG63_012189</name>
</gene>
<name>A0A7J8EZZ9_ROUAE</name>
<comment type="caution">
    <text evidence="2">The sequence shown here is derived from an EMBL/GenBank/DDBJ whole genome shotgun (WGS) entry which is preliminary data.</text>
</comment>
<feature type="region of interest" description="Disordered" evidence="1">
    <location>
        <begin position="153"/>
        <end position="221"/>
    </location>
</feature>
<feature type="compositionally biased region" description="Low complexity" evidence="1">
    <location>
        <begin position="198"/>
        <end position="210"/>
    </location>
</feature>
<keyword evidence="3" id="KW-1185">Reference proteome</keyword>
<dbReference type="EMBL" id="JACASE010000008">
    <property type="protein sequence ID" value="KAF6440950.1"/>
    <property type="molecule type" value="Genomic_DNA"/>
</dbReference>
<dbReference type="AlphaFoldDB" id="A0A7J8EZZ9"/>
<feature type="compositionally biased region" description="Polar residues" evidence="1">
    <location>
        <begin position="187"/>
        <end position="197"/>
    </location>
</feature>
<evidence type="ECO:0000313" key="2">
    <source>
        <dbReference type="EMBL" id="KAF6440950.1"/>
    </source>
</evidence>
<organism evidence="2 3">
    <name type="scientific">Rousettus aegyptiacus</name>
    <name type="common">Egyptian fruit bat</name>
    <name type="synonym">Pteropus aegyptiacus</name>
    <dbReference type="NCBI Taxonomy" id="9407"/>
    <lineage>
        <taxon>Eukaryota</taxon>
        <taxon>Metazoa</taxon>
        <taxon>Chordata</taxon>
        <taxon>Craniata</taxon>
        <taxon>Vertebrata</taxon>
        <taxon>Euteleostomi</taxon>
        <taxon>Mammalia</taxon>
        <taxon>Eutheria</taxon>
        <taxon>Laurasiatheria</taxon>
        <taxon>Chiroptera</taxon>
        <taxon>Yinpterochiroptera</taxon>
        <taxon>Pteropodoidea</taxon>
        <taxon>Pteropodidae</taxon>
        <taxon>Rousettinae</taxon>
        <taxon>Rousettus</taxon>
    </lineage>
</organism>
<accession>A0A7J8EZZ9</accession>
<dbReference type="Proteomes" id="UP000593571">
    <property type="component" value="Unassembled WGS sequence"/>
</dbReference>
<protein>
    <submittedName>
        <fullName evidence="2">Uncharacterized protein</fullName>
    </submittedName>
</protein>
<proteinExistence type="predicted"/>
<evidence type="ECO:0000256" key="1">
    <source>
        <dbReference type="SAM" id="MobiDB-lite"/>
    </source>
</evidence>
<sequence>MLRPRHQSLARTRPSGAGWGWVRVLLGAGRPLLSSGSLAFAPWCPERASSWPSPWDLLSVPAPPPRGSANSQGCRGLPLPPACSAPQLRGPSQAWAEVAACDAHWVSNPQRDPNSLSASPVTLLSEPREAPSRGEDAVNVFLTRWVPCFVRRAGGGPSARSRRRPERGATVRPSPCSLSQGPRGGDDNSSFLSTAAPSTSLSGCTSGSGSILEDECHAHSN</sequence>